<feature type="region of interest" description="Disordered" evidence="1">
    <location>
        <begin position="1"/>
        <end position="60"/>
    </location>
</feature>
<reference evidence="2" key="1">
    <citation type="journal article" date="2012" name="Nat. Biotechnol.">
        <title>Draft genome sequence of pigeonpea (Cajanus cajan), an orphan legume crop of resource-poor farmers.</title>
        <authorList>
            <person name="Varshney R.K."/>
            <person name="Chen W."/>
            <person name="Li Y."/>
            <person name="Bharti A.K."/>
            <person name="Saxena R.K."/>
            <person name="Schlueter J.A."/>
            <person name="Donoghue M.T."/>
            <person name="Azam S."/>
            <person name="Fan G."/>
            <person name="Whaley A.M."/>
            <person name="Farmer A.D."/>
            <person name="Sheridan J."/>
            <person name="Iwata A."/>
            <person name="Tuteja R."/>
            <person name="Penmetsa R.V."/>
            <person name="Wu W."/>
            <person name="Upadhyaya H.D."/>
            <person name="Yang S.P."/>
            <person name="Shah T."/>
            <person name="Saxena K.B."/>
            <person name="Michael T."/>
            <person name="McCombie W.R."/>
            <person name="Yang B."/>
            <person name="Zhang G."/>
            <person name="Yang H."/>
            <person name="Wang J."/>
            <person name="Spillane C."/>
            <person name="Cook D.R."/>
            <person name="May G.D."/>
            <person name="Xu X."/>
            <person name="Jackson S.A."/>
        </authorList>
    </citation>
    <scope>NUCLEOTIDE SEQUENCE [LARGE SCALE GENOMIC DNA]</scope>
</reference>
<dbReference type="EMBL" id="KQ483601">
    <property type="protein sequence ID" value="KYP45148.1"/>
    <property type="molecule type" value="Genomic_DNA"/>
</dbReference>
<evidence type="ECO:0000313" key="2">
    <source>
        <dbReference type="EMBL" id="KYP45148.1"/>
    </source>
</evidence>
<dbReference type="AlphaFoldDB" id="A0A151RRJ8"/>
<accession>A0A151RRJ8</accession>
<dbReference type="Proteomes" id="UP000075243">
    <property type="component" value="Unassembled WGS sequence"/>
</dbReference>
<evidence type="ECO:0000313" key="3">
    <source>
        <dbReference type="Proteomes" id="UP000075243"/>
    </source>
</evidence>
<organism evidence="2 3">
    <name type="scientific">Cajanus cajan</name>
    <name type="common">Pigeon pea</name>
    <name type="synonym">Cajanus indicus</name>
    <dbReference type="NCBI Taxonomy" id="3821"/>
    <lineage>
        <taxon>Eukaryota</taxon>
        <taxon>Viridiplantae</taxon>
        <taxon>Streptophyta</taxon>
        <taxon>Embryophyta</taxon>
        <taxon>Tracheophyta</taxon>
        <taxon>Spermatophyta</taxon>
        <taxon>Magnoliopsida</taxon>
        <taxon>eudicotyledons</taxon>
        <taxon>Gunneridae</taxon>
        <taxon>Pentapetalae</taxon>
        <taxon>rosids</taxon>
        <taxon>fabids</taxon>
        <taxon>Fabales</taxon>
        <taxon>Fabaceae</taxon>
        <taxon>Papilionoideae</taxon>
        <taxon>50 kb inversion clade</taxon>
        <taxon>NPAAA clade</taxon>
        <taxon>indigoferoid/millettioid clade</taxon>
        <taxon>Phaseoleae</taxon>
        <taxon>Cajanus</taxon>
    </lineage>
</organism>
<keyword evidence="3" id="KW-1185">Reference proteome</keyword>
<sequence>DGDEEDGDEAKVDDGVNQNGSTAGLHVTELSNPSSSRYLKQEPRAEQHEQHHRDDHRTPISHFRDVRIMRGHKVDKARKHGN</sequence>
<feature type="compositionally biased region" description="Basic and acidic residues" evidence="1">
    <location>
        <begin position="39"/>
        <end position="60"/>
    </location>
</feature>
<evidence type="ECO:0000256" key="1">
    <source>
        <dbReference type="SAM" id="MobiDB-lite"/>
    </source>
</evidence>
<name>A0A151RRJ8_CAJCA</name>
<proteinExistence type="predicted"/>
<gene>
    <name evidence="2" type="ORF">KK1_033352</name>
</gene>
<feature type="compositionally biased region" description="Polar residues" evidence="1">
    <location>
        <begin position="29"/>
        <end position="38"/>
    </location>
</feature>
<protein>
    <submittedName>
        <fullName evidence="2">Uncharacterized protein</fullName>
    </submittedName>
</protein>
<dbReference type="Gramene" id="C.cajan_30713.t">
    <property type="protein sequence ID" value="C.cajan_30713.t.cds1"/>
    <property type="gene ID" value="C.cajan_30713"/>
</dbReference>
<feature type="non-terminal residue" evidence="2">
    <location>
        <position position="1"/>
    </location>
</feature>